<feature type="region of interest" description="Disordered" evidence="4">
    <location>
        <begin position="356"/>
        <end position="384"/>
    </location>
</feature>
<gene>
    <name evidence="6" type="ORF">RchiOBHm_Chr1g0365801</name>
</gene>
<name>A0A2P6SK33_ROSCH</name>
<dbReference type="GO" id="GO:0006367">
    <property type="term" value="P:transcription initiation at RNA polymerase II promoter"/>
    <property type="evidence" value="ECO:0007669"/>
    <property type="project" value="InterPro"/>
</dbReference>
<dbReference type="AlphaFoldDB" id="A0A2P6SK33"/>
<keyword evidence="6" id="KW-0396">Initiation factor</keyword>
<dbReference type="Gramene" id="PRQ59041">
    <property type="protein sequence ID" value="PRQ59041"/>
    <property type="gene ID" value="RchiOBHm_Chr1g0365801"/>
</dbReference>
<keyword evidence="7" id="KW-1185">Reference proteome</keyword>
<comment type="similarity">
    <text evidence="1">Belongs to the TFIIE alpha subunit family.</text>
</comment>
<reference evidence="6 7" key="1">
    <citation type="journal article" date="2018" name="Nat. Genet.">
        <title>The Rosa genome provides new insights in the design of modern roses.</title>
        <authorList>
            <person name="Bendahmane M."/>
        </authorList>
    </citation>
    <scope>NUCLEOTIDE SEQUENCE [LARGE SCALE GENOMIC DNA]</scope>
    <source>
        <strain evidence="7">cv. Old Blush</strain>
    </source>
</reference>
<dbReference type="GO" id="GO:0005673">
    <property type="term" value="C:transcription factor TFIIE complex"/>
    <property type="evidence" value="ECO:0007669"/>
    <property type="project" value="TreeGrafter"/>
</dbReference>
<dbReference type="SUPFAM" id="SSF57783">
    <property type="entry name" value="Zinc beta-ribbon"/>
    <property type="match status" value="1"/>
</dbReference>
<dbReference type="Proteomes" id="UP000238479">
    <property type="component" value="Chromosome 1"/>
</dbReference>
<comment type="caution">
    <text evidence="6">The sequence shown here is derived from an EMBL/GenBank/DDBJ whole genome shotgun (WGS) entry which is preliminary data.</text>
</comment>
<dbReference type="InterPro" id="IPR039997">
    <property type="entry name" value="TFE"/>
</dbReference>
<evidence type="ECO:0000259" key="5">
    <source>
        <dbReference type="PROSITE" id="PS51344"/>
    </source>
</evidence>
<sequence length="384" mass="45162">MTSIEPFNRLVKLAARAFYDDDIATYSSKGANSQLKSGRSVENRGIGVVVLEALSTRQWVREEDLAKDLKLNSKQLRRTLQFFEEEKLVTRDHRKERHAKEEGEEKIKLHTYSYCCLDYAQMYDVVRYRLHRMKKRLKDALEDKNTVQQYLCHNCGNRYNALDAMRLISMEDDEYFHCERCNGKLVVVDTNNELASPQVGDEESNISRRQRREKSKVMLRNMEEQLKPLMEQINRVKDLPVPQFRTLRYWEARAKSSYGHDFGGTKVEVEVTWVKEDKGDDIKSELDDPTTSLGKTVPPWMNKQGMNNLPNHEQHGHFSDDIKANTHEDNESKSTLQEEYYKAYYRALIQRQQQEEANIREVGMKSKCDQKEEEDEDDIDWQEG</sequence>
<dbReference type="InterPro" id="IPR013083">
    <property type="entry name" value="Znf_RING/FYVE/PHD"/>
</dbReference>
<accession>A0A2P6SK33</accession>
<keyword evidence="6" id="KW-0648">Protein biosynthesis</keyword>
<dbReference type="STRING" id="74649.A0A2P6SK33"/>
<evidence type="ECO:0000256" key="1">
    <source>
        <dbReference type="ARBA" id="ARBA00008947"/>
    </source>
</evidence>
<feature type="domain" description="HTH TFE/IIEalpha-type" evidence="5">
    <location>
        <begin position="7"/>
        <end position="127"/>
    </location>
</feature>
<dbReference type="OrthoDB" id="361102at2759"/>
<dbReference type="InterPro" id="IPR036390">
    <property type="entry name" value="WH_DNA-bd_sf"/>
</dbReference>
<evidence type="ECO:0000256" key="3">
    <source>
        <dbReference type="ARBA" id="ARBA00023163"/>
    </source>
</evidence>
<dbReference type="InterPro" id="IPR002853">
    <property type="entry name" value="TFIIE_asu"/>
</dbReference>
<dbReference type="Gene3D" id="3.30.40.10">
    <property type="entry name" value="Zinc/RING finger domain, C3HC4 (zinc finger)"/>
    <property type="match status" value="1"/>
</dbReference>
<feature type="compositionally biased region" description="Acidic residues" evidence="4">
    <location>
        <begin position="371"/>
        <end position="384"/>
    </location>
</feature>
<dbReference type="GO" id="GO:0003743">
    <property type="term" value="F:translation initiation factor activity"/>
    <property type="evidence" value="ECO:0007669"/>
    <property type="project" value="UniProtKB-KW"/>
</dbReference>
<feature type="compositionally biased region" description="Basic and acidic residues" evidence="4">
    <location>
        <begin position="356"/>
        <end position="370"/>
    </location>
</feature>
<proteinExistence type="inferred from homology"/>
<organism evidence="6 7">
    <name type="scientific">Rosa chinensis</name>
    <name type="common">China rose</name>
    <dbReference type="NCBI Taxonomy" id="74649"/>
    <lineage>
        <taxon>Eukaryota</taxon>
        <taxon>Viridiplantae</taxon>
        <taxon>Streptophyta</taxon>
        <taxon>Embryophyta</taxon>
        <taxon>Tracheophyta</taxon>
        <taxon>Spermatophyta</taxon>
        <taxon>Magnoliopsida</taxon>
        <taxon>eudicotyledons</taxon>
        <taxon>Gunneridae</taxon>
        <taxon>Pentapetalae</taxon>
        <taxon>rosids</taxon>
        <taxon>fabids</taxon>
        <taxon>Rosales</taxon>
        <taxon>Rosaceae</taxon>
        <taxon>Rosoideae</taxon>
        <taxon>Rosoideae incertae sedis</taxon>
        <taxon>Rosa</taxon>
    </lineage>
</organism>
<dbReference type="SUPFAM" id="SSF46785">
    <property type="entry name" value="Winged helix' DNA-binding domain"/>
    <property type="match status" value="1"/>
</dbReference>
<protein>
    <submittedName>
        <fullName evidence="6">Putative transcription initiation factor IIE subunit alpha, TFIIEalpha/SarR/Rpc3 HTH</fullName>
    </submittedName>
</protein>
<feature type="compositionally biased region" description="Basic and acidic residues" evidence="4">
    <location>
        <begin position="312"/>
        <end position="332"/>
    </location>
</feature>
<feature type="region of interest" description="Disordered" evidence="4">
    <location>
        <begin position="282"/>
        <end position="335"/>
    </location>
</feature>
<dbReference type="SMART" id="SM00531">
    <property type="entry name" value="TFIIE"/>
    <property type="match status" value="1"/>
</dbReference>
<dbReference type="InterPro" id="IPR017919">
    <property type="entry name" value="TFIIE/TFIIEa_HTH"/>
</dbReference>
<evidence type="ECO:0000313" key="7">
    <source>
        <dbReference type="Proteomes" id="UP000238479"/>
    </source>
</evidence>
<dbReference type="PANTHER" id="PTHR13097:SF7">
    <property type="entry name" value="GENERAL TRANSCRIPTION FACTOR IIE SUBUNIT 1"/>
    <property type="match status" value="1"/>
</dbReference>
<dbReference type="PROSITE" id="PS51344">
    <property type="entry name" value="HTH_TFE_IIE"/>
    <property type="match status" value="1"/>
</dbReference>
<keyword evidence="3" id="KW-0804">Transcription</keyword>
<evidence type="ECO:0000313" key="6">
    <source>
        <dbReference type="EMBL" id="PRQ59041.1"/>
    </source>
</evidence>
<dbReference type="EMBL" id="PDCK01000039">
    <property type="protein sequence ID" value="PRQ59041.1"/>
    <property type="molecule type" value="Genomic_DNA"/>
</dbReference>
<evidence type="ECO:0000256" key="4">
    <source>
        <dbReference type="SAM" id="MobiDB-lite"/>
    </source>
</evidence>
<evidence type="ECO:0000256" key="2">
    <source>
        <dbReference type="ARBA" id="ARBA00023015"/>
    </source>
</evidence>
<dbReference type="InterPro" id="IPR024550">
    <property type="entry name" value="TFIIEa/SarR/Rpc3_HTH_dom"/>
</dbReference>
<dbReference type="Pfam" id="PF02002">
    <property type="entry name" value="TFIIE_alpha"/>
    <property type="match status" value="1"/>
</dbReference>
<keyword evidence="2" id="KW-0805">Transcription regulation</keyword>
<dbReference type="PANTHER" id="PTHR13097">
    <property type="entry name" value="TRANSCRIPTION INITIATION FACTOR IIE, ALPHA SUBUNIT"/>
    <property type="match status" value="1"/>
</dbReference>